<comment type="caution">
    <text evidence="5">The sequence shown here is derived from an EMBL/GenBank/DDBJ whole genome shotgun (WGS) entry which is preliminary data.</text>
</comment>
<dbReference type="SMART" id="SM00248">
    <property type="entry name" value="ANK"/>
    <property type="match status" value="3"/>
</dbReference>
<dbReference type="Proteomes" id="UP001190700">
    <property type="component" value="Unassembled WGS sequence"/>
</dbReference>
<dbReference type="PANTHER" id="PTHR24198:SF165">
    <property type="entry name" value="ANKYRIN REPEAT-CONTAINING PROTEIN-RELATED"/>
    <property type="match status" value="1"/>
</dbReference>
<dbReference type="EMBL" id="LGRX02001168">
    <property type="protein sequence ID" value="KAK3286719.1"/>
    <property type="molecule type" value="Genomic_DNA"/>
</dbReference>
<evidence type="ECO:0000256" key="4">
    <source>
        <dbReference type="SAM" id="MobiDB-lite"/>
    </source>
</evidence>
<feature type="region of interest" description="Disordered" evidence="4">
    <location>
        <begin position="42"/>
        <end position="62"/>
    </location>
</feature>
<dbReference type="AlphaFoldDB" id="A0AAE0GYK1"/>
<dbReference type="SUPFAM" id="SSF48403">
    <property type="entry name" value="Ankyrin repeat"/>
    <property type="match status" value="1"/>
</dbReference>
<organism evidence="5 6">
    <name type="scientific">Cymbomonas tetramitiformis</name>
    <dbReference type="NCBI Taxonomy" id="36881"/>
    <lineage>
        <taxon>Eukaryota</taxon>
        <taxon>Viridiplantae</taxon>
        <taxon>Chlorophyta</taxon>
        <taxon>Pyramimonadophyceae</taxon>
        <taxon>Pyramimonadales</taxon>
        <taxon>Pyramimonadaceae</taxon>
        <taxon>Cymbomonas</taxon>
    </lineage>
</organism>
<dbReference type="Gene3D" id="1.25.40.20">
    <property type="entry name" value="Ankyrin repeat-containing domain"/>
    <property type="match status" value="2"/>
</dbReference>
<keyword evidence="2 3" id="KW-0040">ANK repeat</keyword>
<evidence type="ECO:0000313" key="5">
    <source>
        <dbReference type="EMBL" id="KAK3286719.1"/>
    </source>
</evidence>
<dbReference type="Pfam" id="PF12796">
    <property type="entry name" value="Ank_2"/>
    <property type="match status" value="1"/>
</dbReference>
<keyword evidence="1" id="KW-0677">Repeat</keyword>
<gene>
    <name evidence="5" type="ORF">CYMTET_5738</name>
</gene>
<dbReference type="PANTHER" id="PTHR24198">
    <property type="entry name" value="ANKYRIN REPEAT AND PROTEIN KINASE DOMAIN-CONTAINING PROTEIN"/>
    <property type="match status" value="1"/>
</dbReference>
<name>A0AAE0GYK1_9CHLO</name>
<feature type="compositionally biased region" description="Pro residues" evidence="4">
    <location>
        <begin position="162"/>
        <end position="178"/>
    </location>
</feature>
<evidence type="ECO:0000313" key="6">
    <source>
        <dbReference type="Proteomes" id="UP001190700"/>
    </source>
</evidence>
<evidence type="ECO:0000256" key="2">
    <source>
        <dbReference type="ARBA" id="ARBA00023043"/>
    </source>
</evidence>
<feature type="repeat" description="ANK" evidence="3">
    <location>
        <begin position="311"/>
        <end position="343"/>
    </location>
</feature>
<dbReference type="PROSITE" id="PS50088">
    <property type="entry name" value="ANK_REPEAT"/>
    <property type="match status" value="2"/>
</dbReference>
<feature type="region of interest" description="Disordered" evidence="4">
    <location>
        <begin position="157"/>
        <end position="181"/>
    </location>
</feature>
<evidence type="ECO:0000256" key="3">
    <source>
        <dbReference type="PROSITE-ProRule" id="PRU00023"/>
    </source>
</evidence>
<keyword evidence="6" id="KW-1185">Reference proteome</keyword>
<dbReference type="PROSITE" id="PS50297">
    <property type="entry name" value="ANK_REP_REGION"/>
    <property type="match status" value="2"/>
</dbReference>
<protein>
    <submittedName>
        <fullName evidence="5">Uncharacterized protein</fullName>
    </submittedName>
</protein>
<proteinExistence type="predicted"/>
<accession>A0AAE0GYK1</accession>
<evidence type="ECO:0000256" key="1">
    <source>
        <dbReference type="ARBA" id="ARBA00022737"/>
    </source>
</evidence>
<feature type="repeat" description="ANK" evidence="3">
    <location>
        <begin position="344"/>
        <end position="376"/>
    </location>
</feature>
<dbReference type="InterPro" id="IPR002110">
    <property type="entry name" value="Ankyrin_rpt"/>
</dbReference>
<reference evidence="5 6" key="1">
    <citation type="journal article" date="2015" name="Genome Biol. Evol.">
        <title>Comparative Genomics of a Bacterivorous Green Alga Reveals Evolutionary Causalities and Consequences of Phago-Mixotrophic Mode of Nutrition.</title>
        <authorList>
            <person name="Burns J.A."/>
            <person name="Paasch A."/>
            <person name="Narechania A."/>
            <person name="Kim E."/>
        </authorList>
    </citation>
    <scope>NUCLEOTIDE SEQUENCE [LARGE SCALE GENOMIC DNA]</scope>
    <source>
        <strain evidence="5 6">PLY_AMNH</strain>
    </source>
</reference>
<sequence length="444" mass="48292">MPPHVILKQLHKYLLIPNGDDALYSSASQNLTTLTAETQSVKPKPTCKHDSTEGTSAIFPGDLSTGKPLPTELLANLDVSEEVEQKLGSGSYAFGANQLRVCCALLAGIFFFMVVLHSGHDPEKARPDSAEVQRLSNAVEVNLHHEKARAFHRRLLQSEAESPPPSPPPPPSPLPPPQDSLIRLVSGTCTTSSDGSCLLSPNYPNQFYGGDSCQASVHGSGTLYAEDFSLGSDDKLQIGTVMFDGSAVPVDSSDEIHFSALTTSSQGEVLKFKVCIVISFTEALKTGDTNAAEVHYSTTLNGNLNTFDPDTGATPLTIAIWHAQYGMVQWLISKGADVEWKDKSGMSPLHVASKEGHQDILELLLEQDLDINVKNRKHESPLHIATHFQQLEVVKILLESDGIKVNAINEHKHTPLDQCKVTVKGMKIRKLLRKYGAMTSDELE</sequence>
<dbReference type="InterPro" id="IPR036770">
    <property type="entry name" value="Ankyrin_rpt-contain_sf"/>
</dbReference>